<reference evidence="2 3" key="1">
    <citation type="submission" date="2019-06" db="EMBL/GenBank/DDBJ databases">
        <title>Taxogenomics and systematics of the genus Pantoea.</title>
        <authorList>
            <person name="Tambong J.T."/>
        </authorList>
    </citation>
    <scope>NUCLEOTIDE SEQUENCE [LARGE SCALE GENOMIC DNA]</scope>
    <source>
        <strain evidence="2 3">LMG 24197</strain>
    </source>
</reference>
<protein>
    <recommendedName>
        <fullName evidence="4">Phage tail protein</fullName>
    </recommendedName>
</protein>
<keyword evidence="3" id="KW-1185">Reference proteome</keyword>
<gene>
    <name evidence="2" type="ORF">FJW02_19450</name>
</gene>
<evidence type="ECO:0000256" key="1">
    <source>
        <dbReference type="SAM" id="MobiDB-lite"/>
    </source>
</evidence>
<organism evidence="2 3">
    <name type="scientific">Pantoea eucalypti</name>
    <dbReference type="NCBI Taxonomy" id="470933"/>
    <lineage>
        <taxon>Bacteria</taxon>
        <taxon>Pseudomonadati</taxon>
        <taxon>Pseudomonadota</taxon>
        <taxon>Gammaproteobacteria</taxon>
        <taxon>Enterobacterales</taxon>
        <taxon>Erwiniaceae</taxon>
        <taxon>Pantoea</taxon>
    </lineage>
</organism>
<dbReference type="RefSeq" id="WP_140916454.1">
    <property type="nucleotide sequence ID" value="NZ_CP045720.1"/>
</dbReference>
<evidence type="ECO:0000313" key="2">
    <source>
        <dbReference type="EMBL" id="TPV30822.1"/>
    </source>
</evidence>
<comment type="caution">
    <text evidence="2">The sequence shown here is derived from an EMBL/GenBank/DDBJ whole genome shotgun (WGS) entry which is preliminary data.</text>
</comment>
<evidence type="ECO:0008006" key="4">
    <source>
        <dbReference type="Google" id="ProtNLM"/>
    </source>
</evidence>
<feature type="region of interest" description="Disordered" evidence="1">
    <location>
        <begin position="153"/>
        <end position="182"/>
    </location>
</feature>
<dbReference type="Proteomes" id="UP000315469">
    <property type="component" value="Unassembled WGS sequence"/>
</dbReference>
<dbReference type="GeneID" id="90521541"/>
<evidence type="ECO:0000313" key="3">
    <source>
        <dbReference type="Proteomes" id="UP000315469"/>
    </source>
</evidence>
<dbReference type="EMBL" id="VHJB01000087">
    <property type="protein sequence ID" value="TPV30822.1"/>
    <property type="molecule type" value="Genomic_DNA"/>
</dbReference>
<proteinExistence type="predicted"/>
<sequence>MATLNDLTRQIESIKKQIPFATARAMTSVARQISNAQKTAMLRTLDNPTPFTVNSVRAAGASKNNLVARVYVMDTAAAYLTPFETGGVHHLSSSALLNPKNIRLNKYGNLPRAKLAQLKGKTNTFIGDVKGVNGVWQRKNSKVPKSRRLMARGTDGEMKQVGWKKRKRSKNGARQPRHKTRPPKLLLRFGEAMPVQPVLGYMDRANTMAKALLPGEIQKALADAMRTAR</sequence>
<name>A0ABY2ZD90_9GAMM</name>
<accession>A0ABY2ZD90</accession>
<feature type="compositionally biased region" description="Basic residues" evidence="1">
    <location>
        <begin position="162"/>
        <end position="182"/>
    </location>
</feature>